<dbReference type="AlphaFoldDB" id="A0A1H5SXM1"/>
<feature type="transmembrane region" description="Helical" evidence="1">
    <location>
        <begin position="106"/>
        <end position="126"/>
    </location>
</feature>
<keyword evidence="1" id="KW-0472">Membrane</keyword>
<dbReference type="Proteomes" id="UP000236728">
    <property type="component" value="Unassembled WGS sequence"/>
</dbReference>
<keyword evidence="1" id="KW-1133">Transmembrane helix</keyword>
<evidence type="ECO:0000313" key="2">
    <source>
        <dbReference type="EMBL" id="SEF55362.1"/>
    </source>
</evidence>
<feature type="transmembrane region" description="Helical" evidence="1">
    <location>
        <begin position="74"/>
        <end position="94"/>
    </location>
</feature>
<evidence type="ECO:0000313" key="3">
    <source>
        <dbReference type="Proteomes" id="UP000236728"/>
    </source>
</evidence>
<keyword evidence="3" id="KW-1185">Reference proteome</keyword>
<proteinExistence type="predicted"/>
<evidence type="ECO:0008006" key="4">
    <source>
        <dbReference type="Google" id="ProtNLM"/>
    </source>
</evidence>
<accession>A0A1H5SXM1</accession>
<name>A0A1H5SXM1_9BACT</name>
<dbReference type="OrthoDB" id="190649at2"/>
<gene>
    <name evidence="2" type="ORF">SAMN05421819_0397</name>
</gene>
<sequence length="172" mass="18873">MEAVQVLRSTRRWIALFILGLVLSGVTAFPLVHETSWLVRAAQAVSLDRHLPALNAWLVRVETALADTSSRYPFLAYGTDWLAFGHLVIAVAFVGPWRDPVRNRWMIDVGLIACAGVIVLAFTAGPVRGIPIYWRLIDSSFGLFGAIPLAIVRRKIDSLNALEALQQTAPAA</sequence>
<keyword evidence="1" id="KW-0812">Transmembrane</keyword>
<reference evidence="2 3" key="1">
    <citation type="submission" date="2016-10" db="EMBL/GenBank/DDBJ databases">
        <authorList>
            <person name="de Groot N.N."/>
        </authorList>
    </citation>
    <scope>NUCLEOTIDE SEQUENCE [LARGE SCALE GENOMIC DNA]</scope>
    <source>
        <strain evidence="2 3">DSM 22489</strain>
    </source>
</reference>
<dbReference type="EMBL" id="FNVA01000001">
    <property type="protein sequence ID" value="SEF55362.1"/>
    <property type="molecule type" value="Genomic_DNA"/>
</dbReference>
<protein>
    <recommendedName>
        <fullName evidence="4">Cytoplasmic membrane protein</fullName>
    </recommendedName>
</protein>
<organism evidence="2 3">
    <name type="scientific">Bryocella elongata</name>
    <dbReference type="NCBI Taxonomy" id="863522"/>
    <lineage>
        <taxon>Bacteria</taxon>
        <taxon>Pseudomonadati</taxon>
        <taxon>Acidobacteriota</taxon>
        <taxon>Terriglobia</taxon>
        <taxon>Terriglobales</taxon>
        <taxon>Acidobacteriaceae</taxon>
        <taxon>Bryocella</taxon>
    </lineage>
</organism>
<evidence type="ECO:0000256" key="1">
    <source>
        <dbReference type="SAM" id="Phobius"/>
    </source>
</evidence>